<dbReference type="GO" id="GO:0010494">
    <property type="term" value="C:cytoplasmic stress granule"/>
    <property type="evidence" value="ECO:0007669"/>
    <property type="project" value="TreeGrafter"/>
</dbReference>
<feature type="compositionally biased region" description="Polar residues" evidence="1">
    <location>
        <begin position="555"/>
        <end position="566"/>
    </location>
</feature>
<feature type="compositionally biased region" description="Low complexity" evidence="1">
    <location>
        <begin position="245"/>
        <end position="254"/>
    </location>
</feature>
<protein>
    <recommendedName>
        <fullName evidence="4">Nuclear fragile X mental retardation-interacting protein 2</fullName>
    </recommendedName>
</protein>
<keyword evidence="3" id="KW-1185">Reference proteome</keyword>
<proteinExistence type="predicted"/>
<feature type="compositionally biased region" description="Polar residues" evidence="1">
    <location>
        <begin position="109"/>
        <end position="120"/>
    </location>
</feature>
<dbReference type="AlphaFoldDB" id="A0A8C5FP58"/>
<feature type="compositionally biased region" description="Basic and acidic residues" evidence="1">
    <location>
        <begin position="567"/>
        <end position="580"/>
    </location>
</feature>
<feature type="region of interest" description="Disordered" evidence="1">
    <location>
        <begin position="68"/>
        <end position="303"/>
    </location>
</feature>
<name>A0A8C5FP58_GADMO</name>
<dbReference type="PANTHER" id="PTHR28333:SF2">
    <property type="entry name" value="FMR1-INTERACTING PROTEIN NUFIP2"/>
    <property type="match status" value="1"/>
</dbReference>
<evidence type="ECO:0000256" key="1">
    <source>
        <dbReference type="SAM" id="MobiDB-lite"/>
    </source>
</evidence>
<reference evidence="2" key="1">
    <citation type="submission" date="2025-08" db="UniProtKB">
        <authorList>
            <consortium name="Ensembl"/>
        </authorList>
    </citation>
    <scope>IDENTIFICATION</scope>
</reference>
<gene>
    <name evidence="2" type="primary">nufip2</name>
</gene>
<evidence type="ECO:0000313" key="3">
    <source>
        <dbReference type="Proteomes" id="UP000694546"/>
    </source>
</evidence>
<dbReference type="GO" id="GO:0003723">
    <property type="term" value="F:RNA binding"/>
    <property type="evidence" value="ECO:0007669"/>
    <property type="project" value="InterPro"/>
</dbReference>
<dbReference type="PANTHER" id="PTHR28333">
    <property type="entry name" value="NUCLEAR FRAGILE X MENTAL RETARDATION-INTERACTING PROTEIN 2"/>
    <property type="match status" value="1"/>
</dbReference>
<organism evidence="2 3">
    <name type="scientific">Gadus morhua</name>
    <name type="common">Atlantic cod</name>
    <dbReference type="NCBI Taxonomy" id="8049"/>
    <lineage>
        <taxon>Eukaryota</taxon>
        <taxon>Metazoa</taxon>
        <taxon>Chordata</taxon>
        <taxon>Craniata</taxon>
        <taxon>Vertebrata</taxon>
        <taxon>Euteleostomi</taxon>
        <taxon>Actinopterygii</taxon>
        <taxon>Neopterygii</taxon>
        <taxon>Teleostei</taxon>
        <taxon>Neoteleostei</taxon>
        <taxon>Acanthomorphata</taxon>
        <taxon>Zeiogadaria</taxon>
        <taxon>Gadariae</taxon>
        <taxon>Gadiformes</taxon>
        <taxon>Gadoidei</taxon>
        <taxon>Gadidae</taxon>
        <taxon>Gadus</taxon>
    </lineage>
</organism>
<dbReference type="GO" id="GO:0005654">
    <property type="term" value="C:nucleoplasm"/>
    <property type="evidence" value="ECO:0007669"/>
    <property type="project" value="TreeGrafter"/>
</dbReference>
<feature type="compositionally biased region" description="Basic and acidic residues" evidence="1">
    <location>
        <begin position="147"/>
        <end position="165"/>
    </location>
</feature>
<dbReference type="GeneTree" id="ENSGT00940000166439"/>
<feature type="compositionally biased region" description="Basic and acidic residues" evidence="1">
    <location>
        <begin position="520"/>
        <end position="535"/>
    </location>
</feature>
<dbReference type="OMA" id="HWLETWQ"/>
<feature type="region of interest" description="Disordered" evidence="1">
    <location>
        <begin position="464"/>
        <end position="581"/>
    </location>
</feature>
<dbReference type="Pfam" id="PF15293">
    <property type="entry name" value="NUFIP2"/>
    <property type="match status" value="1"/>
</dbReference>
<sequence>MYLFNLIQIQSLLDSIHLSSNNSAFWTLLLTFTLDRPPERHYPRHQHPHAEDRPSAADLNGVKHEQIHLQHQETQAKKTGRRKHPEKLKTSACPAGMSHPPGSHGNRHVINSTLKQTHPGSASSTLTSASASAGPPRAAGRNNAAAELRRQQSSDQLRPGKDKEAAPVPNGLPGGPLTNGYSSGGRPATDGPGEGGYSSQKRLRARGGAAAMVRNAENVIREAEREPRGPPSPDALDKGLSSRLEGPPRAAPRGEGPGATVVDPQRKNGEGKGVAVFGKKPDEKHKGGGGKHLSPPSKEDSWTLFKPPPVFPVDNSSAKIVPKISYASKVKENLNKEAAAAAAAAVAPPPAPVRLSQVPMSAMKTISSVSFTNGPLPGNGHPLGGTYFAPGAAQASCLPPGEAGAAAGPGGDGDAFELKKCALLIYPLNMQPVLPSARPHDPQAPPTNQKALGEIFQNQWGLSFINEPGLGPEGGDKAAAAAAGPPAPEPVTFAPDSRRTCVPHGRSATFGPLTAEREDEDKPGVRGPDKARLEPRGPTGGGGGAQAREGGAKTGPSSLPTLTFGSSKDRSPPGGLDRRASWGAFDVRAAVTYHTKGKVSWLVTLNAVTN</sequence>
<accession>A0A8C5FP58</accession>
<evidence type="ECO:0008006" key="4">
    <source>
        <dbReference type="Google" id="ProtNLM"/>
    </source>
</evidence>
<dbReference type="Proteomes" id="UP000694546">
    <property type="component" value="Chromosome 7"/>
</dbReference>
<feature type="compositionally biased region" description="Low complexity" evidence="1">
    <location>
        <begin position="121"/>
        <end position="146"/>
    </location>
</feature>
<feature type="compositionally biased region" description="Basic and acidic residues" evidence="1">
    <location>
        <begin position="219"/>
        <end position="228"/>
    </location>
</feature>
<evidence type="ECO:0000313" key="2">
    <source>
        <dbReference type="Ensembl" id="ENSGMOP00000050948.1"/>
    </source>
</evidence>
<reference evidence="2" key="2">
    <citation type="submission" date="2025-09" db="UniProtKB">
        <authorList>
            <consortium name="Ensembl"/>
        </authorList>
    </citation>
    <scope>IDENTIFICATION</scope>
</reference>
<feature type="compositionally biased region" description="Low complexity" evidence="1">
    <location>
        <begin position="167"/>
        <end position="180"/>
    </location>
</feature>
<dbReference type="InterPro" id="IPR032747">
    <property type="entry name" value="NUFIP2"/>
</dbReference>
<dbReference type="Ensembl" id="ENSGMOT00000060804.1">
    <property type="protein sequence ID" value="ENSGMOP00000050948.1"/>
    <property type="gene ID" value="ENSGMOG00000032622.1"/>
</dbReference>